<dbReference type="Proteomes" id="UP001059295">
    <property type="component" value="Chromosome"/>
</dbReference>
<dbReference type="EMBL" id="CP102294">
    <property type="protein sequence ID" value="UWN56845.1"/>
    <property type="molecule type" value="Genomic_DNA"/>
</dbReference>
<feature type="compositionally biased region" description="Basic and acidic residues" evidence="1">
    <location>
        <begin position="27"/>
        <end position="44"/>
    </location>
</feature>
<dbReference type="Gene3D" id="2.40.128.410">
    <property type="match status" value="1"/>
</dbReference>
<evidence type="ECO:0000256" key="1">
    <source>
        <dbReference type="SAM" id="MobiDB-lite"/>
    </source>
</evidence>
<dbReference type="Pfam" id="PF14059">
    <property type="entry name" value="DUF4251"/>
    <property type="match status" value="1"/>
</dbReference>
<keyword evidence="2" id="KW-0732">Signal</keyword>
<evidence type="ECO:0000256" key="2">
    <source>
        <dbReference type="SAM" id="SignalP"/>
    </source>
</evidence>
<evidence type="ECO:0000313" key="4">
    <source>
        <dbReference type="Proteomes" id="UP001059295"/>
    </source>
</evidence>
<feature type="signal peptide" evidence="2">
    <location>
        <begin position="1"/>
        <end position="21"/>
    </location>
</feature>
<gene>
    <name evidence="3" type="ORF">NQ491_09335</name>
</gene>
<name>A0ABY5UXZ6_9BACT</name>
<dbReference type="InterPro" id="IPR025347">
    <property type="entry name" value="DUF4251"/>
</dbReference>
<proteinExistence type="predicted"/>
<reference evidence="3" key="1">
    <citation type="journal article" date="2022" name="Cell">
        <title>Design, construction, and in vivo augmentation of a complex gut microbiome.</title>
        <authorList>
            <person name="Cheng A.G."/>
            <person name="Ho P.Y."/>
            <person name="Aranda-Diaz A."/>
            <person name="Jain S."/>
            <person name="Yu F.B."/>
            <person name="Meng X."/>
            <person name="Wang M."/>
            <person name="Iakiviak M."/>
            <person name="Nagashima K."/>
            <person name="Zhao A."/>
            <person name="Murugkar P."/>
            <person name="Patil A."/>
            <person name="Atabakhsh K."/>
            <person name="Weakley A."/>
            <person name="Yan J."/>
            <person name="Brumbaugh A.R."/>
            <person name="Higginbottom S."/>
            <person name="Dimas A."/>
            <person name="Shiver A.L."/>
            <person name="Deutschbauer A."/>
            <person name="Neff N."/>
            <person name="Sonnenburg J.L."/>
            <person name="Huang K.C."/>
            <person name="Fischbach M.A."/>
        </authorList>
    </citation>
    <scope>NUCLEOTIDE SEQUENCE</scope>
    <source>
        <strain evidence="3">AP11</strain>
    </source>
</reference>
<organism evidence="3 4">
    <name type="scientific">Alistipes ihumii AP11</name>
    <dbReference type="NCBI Taxonomy" id="1211813"/>
    <lineage>
        <taxon>Bacteria</taxon>
        <taxon>Pseudomonadati</taxon>
        <taxon>Bacteroidota</taxon>
        <taxon>Bacteroidia</taxon>
        <taxon>Bacteroidales</taxon>
        <taxon>Rikenellaceae</taxon>
        <taxon>Alistipes</taxon>
    </lineage>
</organism>
<keyword evidence="4" id="KW-1185">Reference proteome</keyword>
<dbReference type="RefSeq" id="WP_019245841.1">
    <property type="nucleotide sequence ID" value="NZ_CAPH01000012.1"/>
</dbReference>
<dbReference type="GeneID" id="82891935"/>
<evidence type="ECO:0000313" key="3">
    <source>
        <dbReference type="EMBL" id="UWN56845.1"/>
    </source>
</evidence>
<sequence>MKHLYLILVATMIALSAAAQAPEDESTMTREQREQHHEQRVEERAVRHQNELKYMDSVVLSRNYKFVPNSFQQEPAGNMHQIYSVLYFLSMRGDYMDIDMPYIVGEVPPYHLTIMNYITFDIQKYTAVQDEDGWTVSFMSNLYSTNTYTFTFKIYSITREAVLTLASQMYPTVTYNGTVQAIY</sequence>
<protein>
    <submittedName>
        <fullName evidence="3">DUF4251 domain-containing protein</fullName>
    </submittedName>
</protein>
<feature type="chain" id="PRO_5045110913" evidence="2">
    <location>
        <begin position="22"/>
        <end position="183"/>
    </location>
</feature>
<accession>A0ABY5UXZ6</accession>
<feature type="region of interest" description="Disordered" evidence="1">
    <location>
        <begin position="21"/>
        <end position="44"/>
    </location>
</feature>